<evidence type="ECO:0000256" key="3">
    <source>
        <dbReference type="ARBA" id="ARBA00022448"/>
    </source>
</evidence>
<dbReference type="PRINTS" id="PR00123">
    <property type="entry name" value="ATPASEA"/>
</dbReference>
<evidence type="ECO:0000256" key="6">
    <source>
        <dbReference type="ARBA" id="ARBA00022781"/>
    </source>
</evidence>
<dbReference type="GO" id="GO:0046933">
    <property type="term" value="F:proton-transporting ATP synthase activity, rotational mechanism"/>
    <property type="evidence" value="ECO:0007669"/>
    <property type="project" value="TreeGrafter"/>
</dbReference>
<evidence type="ECO:0000256" key="1">
    <source>
        <dbReference type="ARBA" id="ARBA00004141"/>
    </source>
</evidence>
<dbReference type="SUPFAM" id="SSF81336">
    <property type="entry name" value="F1F0 ATP synthase subunit A"/>
    <property type="match status" value="1"/>
</dbReference>
<dbReference type="PANTHER" id="PTHR42823">
    <property type="entry name" value="ATP SYNTHASE SUBUNIT A, CHLOROPLASTIC"/>
    <property type="match status" value="1"/>
</dbReference>
<keyword evidence="3 11" id="KW-0813">Transport</keyword>
<proteinExistence type="inferred from homology"/>
<dbReference type="CDD" id="cd00310">
    <property type="entry name" value="ATP-synt_Fo_a_6"/>
    <property type="match status" value="1"/>
</dbReference>
<dbReference type="GO" id="GO:0045259">
    <property type="term" value="C:proton-transporting ATP synthase complex"/>
    <property type="evidence" value="ECO:0007669"/>
    <property type="project" value="UniProtKB-KW"/>
</dbReference>
<dbReference type="InterPro" id="IPR035908">
    <property type="entry name" value="F0_ATP_A_sf"/>
</dbReference>
<dbReference type="InterPro" id="IPR000568">
    <property type="entry name" value="ATP_synth_F0_asu"/>
</dbReference>
<dbReference type="Proteomes" id="UP000178935">
    <property type="component" value="Unassembled WGS sequence"/>
</dbReference>
<feature type="non-terminal residue" evidence="13">
    <location>
        <position position="1"/>
    </location>
</feature>
<feature type="transmembrane region" description="Helical" evidence="12">
    <location>
        <begin position="216"/>
        <end position="239"/>
    </location>
</feature>
<dbReference type="NCBIfam" id="TIGR01131">
    <property type="entry name" value="ATP_synt_6_or_A"/>
    <property type="match status" value="1"/>
</dbReference>
<keyword evidence="7 12" id="KW-1133">Transmembrane helix</keyword>
<evidence type="ECO:0000256" key="8">
    <source>
        <dbReference type="ARBA" id="ARBA00023065"/>
    </source>
</evidence>
<comment type="caution">
    <text evidence="13">The sequence shown here is derived from an EMBL/GenBank/DDBJ whole genome shotgun (WGS) entry which is preliminary data.</text>
</comment>
<dbReference type="EMBL" id="MHPU01000015">
    <property type="protein sequence ID" value="OGZ88852.1"/>
    <property type="molecule type" value="Genomic_DNA"/>
</dbReference>
<evidence type="ECO:0000256" key="4">
    <source>
        <dbReference type="ARBA" id="ARBA00022547"/>
    </source>
</evidence>
<accession>A0A1G2JP30</accession>
<evidence type="ECO:0000313" key="14">
    <source>
        <dbReference type="Proteomes" id="UP000178935"/>
    </source>
</evidence>
<evidence type="ECO:0000256" key="5">
    <source>
        <dbReference type="ARBA" id="ARBA00022692"/>
    </source>
</evidence>
<comment type="similarity">
    <text evidence="2 11">Belongs to the ATPase A chain family.</text>
</comment>
<evidence type="ECO:0000256" key="12">
    <source>
        <dbReference type="SAM" id="Phobius"/>
    </source>
</evidence>
<keyword evidence="10" id="KW-0066">ATP synthesis</keyword>
<keyword evidence="5 11" id="KW-0812">Transmembrane</keyword>
<dbReference type="InterPro" id="IPR045082">
    <property type="entry name" value="ATP_syn_F0_a_bact/chloroplast"/>
</dbReference>
<keyword evidence="4 11" id="KW-0138">CF(0)</keyword>
<evidence type="ECO:0000313" key="13">
    <source>
        <dbReference type="EMBL" id="OGZ88852.1"/>
    </source>
</evidence>
<dbReference type="Pfam" id="PF00119">
    <property type="entry name" value="ATP-synt_A"/>
    <property type="match status" value="1"/>
</dbReference>
<feature type="transmembrane region" description="Helical" evidence="12">
    <location>
        <begin position="81"/>
        <end position="102"/>
    </location>
</feature>
<reference evidence="13 14" key="1">
    <citation type="journal article" date="2016" name="Nat. Commun.">
        <title>Thousands of microbial genomes shed light on interconnected biogeochemical processes in an aquifer system.</title>
        <authorList>
            <person name="Anantharaman K."/>
            <person name="Brown C.T."/>
            <person name="Hug L.A."/>
            <person name="Sharon I."/>
            <person name="Castelle C.J."/>
            <person name="Probst A.J."/>
            <person name="Thomas B.C."/>
            <person name="Singh A."/>
            <person name="Wilkins M.J."/>
            <person name="Karaoz U."/>
            <person name="Brodie E.L."/>
            <person name="Williams K.H."/>
            <person name="Hubbard S.S."/>
            <person name="Banfield J.F."/>
        </authorList>
    </citation>
    <scope>NUCLEOTIDE SEQUENCE [LARGE SCALE GENOMIC DNA]</scope>
</reference>
<dbReference type="AlphaFoldDB" id="A0A1G2JP30"/>
<dbReference type="GO" id="GO:0005886">
    <property type="term" value="C:plasma membrane"/>
    <property type="evidence" value="ECO:0007669"/>
    <property type="project" value="UniProtKB-SubCell"/>
</dbReference>
<evidence type="ECO:0000256" key="7">
    <source>
        <dbReference type="ARBA" id="ARBA00022989"/>
    </source>
</evidence>
<keyword evidence="8 11" id="KW-0406">Ion transport</keyword>
<protein>
    <recommendedName>
        <fullName evidence="11">ATP synthase subunit a</fullName>
    </recommendedName>
</protein>
<evidence type="ECO:0000256" key="11">
    <source>
        <dbReference type="RuleBase" id="RU000483"/>
    </source>
</evidence>
<dbReference type="Gene3D" id="1.20.120.220">
    <property type="entry name" value="ATP synthase, F0 complex, subunit A"/>
    <property type="match status" value="1"/>
</dbReference>
<keyword evidence="6 11" id="KW-0375">Hydrogen ion transport</keyword>
<evidence type="ECO:0000256" key="2">
    <source>
        <dbReference type="ARBA" id="ARBA00006810"/>
    </source>
</evidence>
<dbReference type="InterPro" id="IPR023011">
    <property type="entry name" value="ATP_synth_F0_asu_AS"/>
</dbReference>
<organism evidence="13 14">
    <name type="scientific">Candidatus Staskawiczbacteria bacterium RIFOXYD1_FULL_32_13</name>
    <dbReference type="NCBI Taxonomy" id="1802234"/>
    <lineage>
        <taxon>Bacteria</taxon>
        <taxon>Candidatus Staskawicziibacteriota</taxon>
    </lineage>
</organism>
<dbReference type="GO" id="GO:0042777">
    <property type="term" value="P:proton motive force-driven plasma membrane ATP synthesis"/>
    <property type="evidence" value="ECO:0007669"/>
    <property type="project" value="TreeGrafter"/>
</dbReference>
<feature type="transmembrane region" description="Helical" evidence="12">
    <location>
        <begin position="188"/>
        <end position="210"/>
    </location>
</feature>
<sequence length="245" mass="27104">KIFVEEISLKAEQIFSILGFPVTNSLFLTLFVCLILIAFSVILKKKLALVPGKLQSGVEMGVEALLNLMESTLGSMKKAEMYFPLIATIFIFILVSNLLGLFPGVGSIHIEYGHKAIPLFRAPAADLNFTLAFAVISVIMTNVLGMMAIGTFKHISKFINFSNPINFFIGILELVSEVAKIISLSFRLFGNVFAGEVLLTIIFFLAPYFIPLPFMFLELFVGMIQAFIFAMITLVSISIHTAEHH</sequence>
<comment type="subcellular location">
    <subcellularLocation>
        <location evidence="11">Cell membrane</location>
        <topology evidence="11">Multi-pass membrane protein</topology>
    </subcellularLocation>
    <subcellularLocation>
        <location evidence="1">Membrane</location>
        <topology evidence="1">Multi-pass membrane protein</topology>
    </subcellularLocation>
</comment>
<dbReference type="PANTHER" id="PTHR42823:SF3">
    <property type="entry name" value="ATP SYNTHASE SUBUNIT A, CHLOROPLASTIC"/>
    <property type="match status" value="1"/>
</dbReference>
<keyword evidence="9 12" id="KW-0472">Membrane</keyword>
<dbReference type="HAMAP" id="MF_01393">
    <property type="entry name" value="ATP_synth_a_bact"/>
    <property type="match status" value="1"/>
</dbReference>
<evidence type="ECO:0000256" key="9">
    <source>
        <dbReference type="ARBA" id="ARBA00023136"/>
    </source>
</evidence>
<evidence type="ECO:0000256" key="10">
    <source>
        <dbReference type="ARBA" id="ARBA00023310"/>
    </source>
</evidence>
<feature type="transmembrane region" description="Helical" evidence="12">
    <location>
        <begin position="129"/>
        <end position="152"/>
    </location>
</feature>
<gene>
    <name evidence="13" type="ORF">A2561_01665</name>
</gene>
<dbReference type="PROSITE" id="PS00449">
    <property type="entry name" value="ATPASE_A"/>
    <property type="match status" value="1"/>
</dbReference>
<name>A0A1G2JP30_9BACT</name>
<feature type="transmembrane region" description="Helical" evidence="12">
    <location>
        <begin position="25"/>
        <end position="43"/>
    </location>
</feature>
<comment type="function">
    <text evidence="11">Key component of the proton channel; it plays a direct role in the translocation of protons across the membrane.</text>
</comment>